<comment type="caution">
    <text evidence="1">The sequence shown here is derived from an EMBL/GenBank/DDBJ whole genome shotgun (WGS) entry which is preliminary data.</text>
</comment>
<sequence>MPALAPVPYDTDGSVVPENALRVLLTGYGPFFRYRENPCWLAVKPLNNTILTIDPPSNRLTEDDLDLDHPNGYAQDEPQHIHITTLQLPVTYQAVFDTVPGFHTRPPTLPSDPSWPLAPPPEAGYDFIFHIGLAGRGPFRMERLGHKHGYRIKDTTGQHAPTIDRLPDATALEQSQAEMLEQLASASIARTESTVATLDVAIEAPLRGFSKGYETYPEEIYTPIDVEKLVHEMKAMGVESIYSSMDAGHYVCDFTYYCSLAEARRTSLKHDKGKHTKVLFMHCPPIDQPFSTEEVTDAIQKIVMWVCRGERR</sequence>
<reference evidence="1" key="1">
    <citation type="submission" date="2021-03" db="EMBL/GenBank/DDBJ databases">
        <authorList>
            <consortium name="DOE Joint Genome Institute"/>
            <person name="Ahrendt S."/>
            <person name="Looney B.P."/>
            <person name="Miyauchi S."/>
            <person name="Morin E."/>
            <person name="Drula E."/>
            <person name="Courty P.E."/>
            <person name="Chicoki N."/>
            <person name="Fauchery L."/>
            <person name="Kohler A."/>
            <person name="Kuo A."/>
            <person name="Labutti K."/>
            <person name="Pangilinan J."/>
            <person name="Lipzen A."/>
            <person name="Riley R."/>
            <person name="Andreopoulos W."/>
            <person name="He G."/>
            <person name="Johnson J."/>
            <person name="Barry K.W."/>
            <person name="Grigoriev I.V."/>
            <person name="Nagy L."/>
            <person name="Hibbett D."/>
            <person name="Henrissat B."/>
            <person name="Matheny P.B."/>
            <person name="Labbe J."/>
            <person name="Martin F."/>
        </authorList>
    </citation>
    <scope>NUCLEOTIDE SEQUENCE</scope>
    <source>
        <strain evidence="1">HHB10654</strain>
    </source>
</reference>
<evidence type="ECO:0000313" key="1">
    <source>
        <dbReference type="EMBL" id="KAI0054964.1"/>
    </source>
</evidence>
<organism evidence="1 2">
    <name type="scientific">Artomyces pyxidatus</name>
    <dbReference type="NCBI Taxonomy" id="48021"/>
    <lineage>
        <taxon>Eukaryota</taxon>
        <taxon>Fungi</taxon>
        <taxon>Dikarya</taxon>
        <taxon>Basidiomycota</taxon>
        <taxon>Agaricomycotina</taxon>
        <taxon>Agaricomycetes</taxon>
        <taxon>Russulales</taxon>
        <taxon>Auriscalpiaceae</taxon>
        <taxon>Artomyces</taxon>
    </lineage>
</organism>
<keyword evidence="2" id="KW-1185">Reference proteome</keyword>
<dbReference type="EMBL" id="MU277324">
    <property type="protein sequence ID" value="KAI0054964.1"/>
    <property type="molecule type" value="Genomic_DNA"/>
</dbReference>
<accession>A0ACB8SEP5</accession>
<protein>
    <submittedName>
        <fullName evidence="1">Peptidase C15, pyroglutamyl peptidase I-like protein</fullName>
    </submittedName>
</protein>
<proteinExistence type="predicted"/>
<reference evidence="1" key="2">
    <citation type="journal article" date="2022" name="New Phytol.">
        <title>Evolutionary transition to the ectomycorrhizal habit in the genomes of a hyperdiverse lineage of mushroom-forming fungi.</title>
        <authorList>
            <person name="Looney B."/>
            <person name="Miyauchi S."/>
            <person name="Morin E."/>
            <person name="Drula E."/>
            <person name="Courty P.E."/>
            <person name="Kohler A."/>
            <person name="Kuo A."/>
            <person name="LaButti K."/>
            <person name="Pangilinan J."/>
            <person name="Lipzen A."/>
            <person name="Riley R."/>
            <person name="Andreopoulos W."/>
            <person name="He G."/>
            <person name="Johnson J."/>
            <person name="Nolan M."/>
            <person name="Tritt A."/>
            <person name="Barry K.W."/>
            <person name="Grigoriev I.V."/>
            <person name="Nagy L.G."/>
            <person name="Hibbett D."/>
            <person name="Henrissat B."/>
            <person name="Matheny P.B."/>
            <person name="Labbe J."/>
            <person name="Martin F.M."/>
        </authorList>
    </citation>
    <scope>NUCLEOTIDE SEQUENCE</scope>
    <source>
        <strain evidence="1">HHB10654</strain>
    </source>
</reference>
<name>A0ACB8SEP5_9AGAM</name>
<evidence type="ECO:0000313" key="2">
    <source>
        <dbReference type="Proteomes" id="UP000814140"/>
    </source>
</evidence>
<gene>
    <name evidence="1" type="ORF">BV25DRAFT_1873240</name>
</gene>
<dbReference type="Proteomes" id="UP000814140">
    <property type="component" value="Unassembled WGS sequence"/>
</dbReference>